<comment type="cofactor">
    <cofactor evidence="1">
        <name>Mg(2+)</name>
        <dbReference type="ChEBI" id="CHEBI:18420"/>
    </cofactor>
</comment>
<dbReference type="EMBL" id="JAGTUF010000002">
    <property type="protein sequence ID" value="MBR9970980.1"/>
    <property type="molecule type" value="Genomic_DNA"/>
</dbReference>
<dbReference type="RefSeq" id="WP_211546491.1">
    <property type="nucleotide sequence ID" value="NZ_JAGTUF010000002.1"/>
</dbReference>
<proteinExistence type="predicted"/>
<dbReference type="PANTHER" id="PTHR31609">
    <property type="entry name" value="YDJC DEACETYLASE FAMILY MEMBER"/>
    <property type="match status" value="1"/>
</dbReference>
<dbReference type="PANTHER" id="PTHR31609:SF1">
    <property type="entry name" value="CARBOHYDRATE DEACETYLASE"/>
    <property type="match status" value="1"/>
</dbReference>
<sequence>MGGSVDKSGQAVNLRPKITLCADDYGLAPGVSAAIRHLIVLGRLQATGCMTGSPYWPEAAAALKPLDGMAEIGLHITLTDQTPLGAMPDLAAGGTLPGLGTLLKRALTGRLDADEIAAEIDRQLDAFETAFGRPPDFLDGHHHVHQLPIVGDAVIKAWQRRLAGRAWIRSCVEPSLSIMARRISPLRALVISHLGQSFRRRLDQAGIRHNCSFRGVYDFSGKIAFDQLFRRFTSNPGPDCLMMVHPGMVDDALRAADSLTDQRAVEYRFLASDQCVLDLAERGIALTRLFA</sequence>
<protein>
    <submittedName>
        <fullName evidence="6">ChbG/HpnK family deacetylase</fullName>
    </submittedName>
</protein>
<dbReference type="InterPro" id="IPR011330">
    <property type="entry name" value="Glyco_hydro/deAcase_b/a-brl"/>
</dbReference>
<gene>
    <name evidence="6" type="ORF">KEC16_04565</name>
</gene>
<organism evidence="6 7">
    <name type="scientific">Magnetospirillum sulfuroxidans</name>
    <dbReference type="NCBI Taxonomy" id="611300"/>
    <lineage>
        <taxon>Bacteria</taxon>
        <taxon>Pseudomonadati</taxon>
        <taxon>Pseudomonadota</taxon>
        <taxon>Alphaproteobacteria</taxon>
        <taxon>Rhodospirillales</taxon>
        <taxon>Rhodospirillaceae</taxon>
        <taxon>Magnetospirillum</taxon>
    </lineage>
</organism>
<dbReference type="SUPFAM" id="SSF88713">
    <property type="entry name" value="Glycoside hydrolase/deacetylase"/>
    <property type="match status" value="1"/>
</dbReference>
<accession>A0ABS5I990</accession>
<dbReference type="InterPro" id="IPR006879">
    <property type="entry name" value="YdjC-like"/>
</dbReference>
<reference evidence="6 7" key="1">
    <citation type="submission" date="2021-04" db="EMBL/GenBank/DDBJ databases">
        <title>Magnetospirillum sulfuroxidans sp. nov., a facultative chemolithoautotrophic sulfur-oxidizing alphaproteobacterium isolated from freshwater sediment and proposals for Paramagetospirillum gen. nov., and Magnetospirillaceae fam. nov.</title>
        <authorList>
            <person name="Koziaeva V."/>
            <person name="Geelhoed J.S."/>
            <person name="Sorokin D.Y."/>
            <person name="Grouzdev D.S."/>
        </authorList>
    </citation>
    <scope>NUCLEOTIDE SEQUENCE [LARGE SCALE GENOMIC DNA]</scope>
    <source>
        <strain evidence="6 7">J10</strain>
    </source>
</reference>
<evidence type="ECO:0000313" key="6">
    <source>
        <dbReference type="EMBL" id="MBR9970980.1"/>
    </source>
</evidence>
<evidence type="ECO:0000256" key="4">
    <source>
        <dbReference type="ARBA" id="ARBA00022842"/>
    </source>
</evidence>
<dbReference type="CDD" id="cd10807">
    <property type="entry name" value="YdjC_like_3"/>
    <property type="match status" value="1"/>
</dbReference>
<dbReference type="Pfam" id="PF04794">
    <property type="entry name" value="YdjC"/>
    <property type="match status" value="1"/>
</dbReference>
<keyword evidence="2" id="KW-0479">Metal-binding</keyword>
<evidence type="ECO:0000256" key="5">
    <source>
        <dbReference type="ARBA" id="ARBA00023277"/>
    </source>
</evidence>
<keyword evidence="5" id="KW-0119">Carbohydrate metabolism</keyword>
<keyword evidence="7" id="KW-1185">Reference proteome</keyword>
<dbReference type="Proteomes" id="UP000680714">
    <property type="component" value="Unassembled WGS sequence"/>
</dbReference>
<keyword evidence="4" id="KW-0460">Magnesium</keyword>
<dbReference type="Gene3D" id="3.20.20.370">
    <property type="entry name" value="Glycoside hydrolase/deacetylase"/>
    <property type="match status" value="1"/>
</dbReference>
<evidence type="ECO:0000256" key="1">
    <source>
        <dbReference type="ARBA" id="ARBA00001946"/>
    </source>
</evidence>
<keyword evidence="3" id="KW-0378">Hydrolase</keyword>
<evidence type="ECO:0000313" key="7">
    <source>
        <dbReference type="Proteomes" id="UP000680714"/>
    </source>
</evidence>
<comment type="caution">
    <text evidence="6">The sequence shown here is derived from an EMBL/GenBank/DDBJ whole genome shotgun (WGS) entry which is preliminary data.</text>
</comment>
<evidence type="ECO:0000256" key="3">
    <source>
        <dbReference type="ARBA" id="ARBA00022801"/>
    </source>
</evidence>
<name>A0ABS5I990_9PROT</name>
<evidence type="ECO:0000256" key="2">
    <source>
        <dbReference type="ARBA" id="ARBA00022723"/>
    </source>
</evidence>